<proteinExistence type="predicted"/>
<name>A0A0Y0A6F4_9CAUD</name>
<gene>
    <name evidence="1" type="ORF">SEA_GLASS_81</name>
</gene>
<reference evidence="1 2" key="1">
    <citation type="submission" date="2015-10" db="EMBL/GenBank/DDBJ databases">
        <authorList>
            <person name="Dalman M.J."/>
            <person name="Fischman H.D."/>
            <person name="Fletcher E.R."/>
            <person name="Franz K."/>
            <person name="Guillaume J.D."/>
            <person name="Hardy E.C."/>
            <person name="Jeavons A.O."/>
            <person name="Jurik C.R."/>
            <person name="Krahn A.H."/>
            <person name="Machay A.M."/>
            <person name="Mejicano-Gormley E.P."/>
            <person name="Petrovich M."/>
            <person name="Platte C.A."/>
            <person name="Rich A."/>
            <person name="Royer J."/>
            <person name="Theis M.C."/>
            <person name="Vela N.M."/>
            <person name="Stukey J."/>
            <person name="Best A."/>
            <person name="Anders K.R."/>
            <person name="Bradley K.W."/>
            <person name="Asai D.J."/>
            <person name="Bowman C.A."/>
            <person name="Russell D.A."/>
            <person name="Pope W.H."/>
            <person name="Jacobs-Sera D."/>
            <person name="Hendrix R.W."/>
            <person name="Hatfull G.F."/>
        </authorList>
    </citation>
    <scope>NUCLEOTIDE SEQUENCE [LARGE SCALE GENOMIC DNA]</scope>
</reference>
<protein>
    <submittedName>
        <fullName evidence="1">Uncharacterized protein</fullName>
    </submittedName>
</protein>
<dbReference type="Proteomes" id="UP000225053">
    <property type="component" value="Segment"/>
</dbReference>
<evidence type="ECO:0000313" key="2">
    <source>
        <dbReference type="Proteomes" id="UP000225053"/>
    </source>
</evidence>
<accession>A0A0Y0A6F4</accession>
<organism evidence="1 2">
    <name type="scientific">Mycobacterium phage Glass</name>
    <dbReference type="NCBI Taxonomy" id="1784939"/>
    <lineage>
        <taxon>Viruses</taxon>
        <taxon>Duplodnaviria</taxon>
        <taxon>Heunggongvirae</taxon>
        <taxon>Uroviricota</taxon>
        <taxon>Caudoviricetes</taxon>
        <taxon>Bclasvirinae</taxon>
        <taxon>Rosebushvirus</taxon>
        <taxon>Rosebushvirus rosebush</taxon>
    </lineage>
</organism>
<dbReference type="EMBL" id="KT880194">
    <property type="protein sequence ID" value="AMB17395.1"/>
    <property type="molecule type" value="Genomic_DNA"/>
</dbReference>
<evidence type="ECO:0000313" key="1">
    <source>
        <dbReference type="EMBL" id="AMB17395.1"/>
    </source>
</evidence>
<sequence length="143" mass="15793">MDPDALVAQLVDEAQNVLREDENRLQGDPPADGAELARMVLELDAWFARGGFLPQPWSEVAGARPAYGTDANGEKVQAHTCYFADTSGGFDWPKCVVCGRDASTNEAIQLRECCRTRTNQRHASACTSLLARIERRRLRGDID</sequence>